<reference evidence="2 3" key="1">
    <citation type="submission" date="2018-10" db="EMBL/GenBank/DDBJ databases">
        <title>Genome assembly for a Yunnan-Guizhou Plateau 3E fish, Anabarilius grahami (Regan), and its evolutionary and genetic applications.</title>
        <authorList>
            <person name="Jiang W."/>
        </authorList>
    </citation>
    <scope>NUCLEOTIDE SEQUENCE [LARGE SCALE GENOMIC DNA]</scope>
    <source>
        <strain evidence="2">AG-KIZ</strain>
        <tissue evidence="2">Muscle</tissue>
    </source>
</reference>
<name>A0A3N0Y240_ANAGA</name>
<feature type="region of interest" description="Disordered" evidence="1">
    <location>
        <begin position="32"/>
        <end position="68"/>
    </location>
</feature>
<protein>
    <submittedName>
        <fullName evidence="2">Uncharacterized protein</fullName>
    </submittedName>
</protein>
<dbReference type="EMBL" id="RJVU01054546">
    <property type="protein sequence ID" value="ROL05636.1"/>
    <property type="molecule type" value="Genomic_DNA"/>
</dbReference>
<gene>
    <name evidence="2" type="ORF">DPX16_4854</name>
</gene>
<proteinExistence type="predicted"/>
<sequence length="68" mass="7852">MITSCVEHHSSARRAFVVKKYMNILDDMEPRRKRQIRGTAAPRALTSSREDQESRTDCVPDMKDSGWV</sequence>
<comment type="caution">
    <text evidence="2">The sequence shown here is derived from an EMBL/GenBank/DDBJ whole genome shotgun (WGS) entry which is preliminary data.</text>
</comment>
<evidence type="ECO:0000313" key="2">
    <source>
        <dbReference type="EMBL" id="ROL05636.1"/>
    </source>
</evidence>
<keyword evidence="3" id="KW-1185">Reference proteome</keyword>
<evidence type="ECO:0000256" key="1">
    <source>
        <dbReference type="SAM" id="MobiDB-lite"/>
    </source>
</evidence>
<evidence type="ECO:0000313" key="3">
    <source>
        <dbReference type="Proteomes" id="UP000281406"/>
    </source>
</evidence>
<dbReference type="AlphaFoldDB" id="A0A3N0Y240"/>
<dbReference type="Proteomes" id="UP000281406">
    <property type="component" value="Unassembled WGS sequence"/>
</dbReference>
<accession>A0A3N0Y240</accession>
<organism evidence="2 3">
    <name type="scientific">Anabarilius grahami</name>
    <name type="common">Kanglang fish</name>
    <name type="synonym">Barilius grahami</name>
    <dbReference type="NCBI Taxonomy" id="495550"/>
    <lineage>
        <taxon>Eukaryota</taxon>
        <taxon>Metazoa</taxon>
        <taxon>Chordata</taxon>
        <taxon>Craniata</taxon>
        <taxon>Vertebrata</taxon>
        <taxon>Euteleostomi</taxon>
        <taxon>Actinopterygii</taxon>
        <taxon>Neopterygii</taxon>
        <taxon>Teleostei</taxon>
        <taxon>Ostariophysi</taxon>
        <taxon>Cypriniformes</taxon>
        <taxon>Xenocyprididae</taxon>
        <taxon>Xenocypridinae</taxon>
        <taxon>Xenocypridinae incertae sedis</taxon>
        <taxon>Anabarilius</taxon>
    </lineage>
</organism>
<feature type="compositionally biased region" description="Basic and acidic residues" evidence="1">
    <location>
        <begin position="48"/>
        <end position="68"/>
    </location>
</feature>